<evidence type="ECO:0000259" key="14">
    <source>
        <dbReference type="Pfam" id="PF01292"/>
    </source>
</evidence>
<comment type="similarity">
    <text evidence="3">Belongs to the formate dehydrogenase gamma subunit family.</text>
</comment>
<keyword evidence="12 13" id="KW-0472">Membrane</keyword>
<dbReference type="SUPFAM" id="SSF81342">
    <property type="entry name" value="Transmembrane di-heme cytochromes"/>
    <property type="match status" value="1"/>
</dbReference>
<dbReference type="InterPro" id="IPR011577">
    <property type="entry name" value="Cyt_b561_bac/Ni-Hgenase"/>
</dbReference>
<gene>
    <name evidence="15" type="ORF">FHK82_03695</name>
</gene>
<evidence type="ECO:0000256" key="11">
    <source>
        <dbReference type="ARBA" id="ARBA00023004"/>
    </source>
</evidence>
<dbReference type="GO" id="GO:0009326">
    <property type="term" value="C:formate dehydrogenase complex"/>
    <property type="evidence" value="ECO:0007669"/>
    <property type="project" value="InterPro"/>
</dbReference>
<evidence type="ECO:0000256" key="13">
    <source>
        <dbReference type="SAM" id="Phobius"/>
    </source>
</evidence>
<evidence type="ECO:0000313" key="16">
    <source>
        <dbReference type="Proteomes" id="UP000317355"/>
    </source>
</evidence>
<dbReference type="InterPro" id="IPR006471">
    <property type="entry name" value="Formate_DH_gsu"/>
</dbReference>
<evidence type="ECO:0000256" key="6">
    <source>
        <dbReference type="ARBA" id="ARBA00022617"/>
    </source>
</evidence>
<dbReference type="NCBIfam" id="TIGR01583">
    <property type="entry name" value="formate-DH-gamm"/>
    <property type="match status" value="1"/>
</dbReference>
<comment type="subcellular location">
    <subcellularLocation>
        <location evidence="2">Cell membrane</location>
        <topology evidence="2">Multi-pass membrane protein</topology>
    </subcellularLocation>
</comment>
<evidence type="ECO:0000256" key="8">
    <source>
        <dbReference type="ARBA" id="ARBA00022723"/>
    </source>
</evidence>
<dbReference type="Proteomes" id="UP000317355">
    <property type="component" value="Unassembled WGS sequence"/>
</dbReference>
<dbReference type="GO" id="GO:0015944">
    <property type="term" value="P:formate oxidation"/>
    <property type="evidence" value="ECO:0007669"/>
    <property type="project" value="TreeGrafter"/>
</dbReference>
<keyword evidence="10 13" id="KW-1133">Transmembrane helix</keyword>
<evidence type="ECO:0000256" key="12">
    <source>
        <dbReference type="ARBA" id="ARBA00023136"/>
    </source>
</evidence>
<dbReference type="PANTHER" id="PTHR30074:SF6">
    <property type="entry name" value="FORMATE DEHYDROGENASE GAMMA SUBUNIT"/>
    <property type="match status" value="1"/>
</dbReference>
<feature type="transmembrane region" description="Helical" evidence="13">
    <location>
        <begin position="226"/>
        <end position="245"/>
    </location>
</feature>
<feature type="transmembrane region" description="Helical" evidence="13">
    <location>
        <begin position="283"/>
        <end position="305"/>
    </location>
</feature>
<feature type="transmembrane region" description="Helical" evidence="13">
    <location>
        <begin position="42"/>
        <end position="69"/>
    </location>
</feature>
<evidence type="ECO:0000256" key="7">
    <source>
        <dbReference type="ARBA" id="ARBA00022692"/>
    </source>
</evidence>
<dbReference type="GO" id="GO:0009055">
    <property type="term" value="F:electron transfer activity"/>
    <property type="evidence" value="ECO:0007669"/>
    <property type="project" value="InterPro"/>
</dbReference>
<feature type="domain" description="Cytochrome b561 bacterial/Ni-hydrogenase" evidence="14">
    <location>
        <begin position="173"/>
        <end position="351"/>
    </location>
</feature>
<keyword evidence="4" id="KW-0813">Transport</keyword>
<dbReference type="Pfam" id="PF01292">
    <property type="entry name" value="Ni_hydr_CYTB"/>
    <property type="match status" value="1"/>
</dbReference>
<dbReference type="PANTHER" id="PTHR30074">
    <property type="entry name" value="FORMATE DEHYDROGENASE, NITRATE-INDUCIBLE, CYTOCHROME B556 FDN SUBUNIT"/>
    <property type="match status" value="1"/>
</dbReference>
<evidence type="ECO:0000313" key="15">
    <source>
        <dbReference type="EMBL" id="TVT58486.1"/>
    </source>
</evidence>
<comment type="caution">
    <text evidence="15">The sequence shown here is derived from an EMBL/GenBank/DDBJ whole genome shotgun (WGS) entry which is preliminary data.</text>
</comment>
<feature type="transmembrane region" description="Helical" evidence="13">
    <location>
        <begin position="181"/>
        <end position="206"/>
    </location>
</feature>
<reference evidence="15 16" key="1">
    <citation type="submission" date="2019-07" db="EMBL/GenBank/DDBJ databases">
        <title>The pathways for chlorine oxyanion respiration interact through the shared metabolite chlorate.</title>
        <authorList>
            <person name="Barnum T.P."/>
            <person name="Cheng Y."/>
            <person name="Hill K.A."/>
            <person name="Lucas L.N."/>
            <person name="Carlson H.K."/>
            <person name="Coates J.D."/>
        </authorList>
    </citation>
    <scope>NUCLEOTIDE SEQUENCE [LARGE SCALE GENOMIC DNA]</scope>
    <source>
        <strain evidence="15">BK-3</strain>
    </source>
</reference>
<evidence type="ECO:0000256" key="9">
    <source>
        <dbReference type="ARBA" id="ARBA00022982"/>
    </source>
</evidence>
<sequence>MLVQADRLPAFCWQPVLQRRSTSCSGNLFCRMGYQERLMRRALFSSAGVETAGFSAVLMLTLVLAFLLLMAPHAMAETAGNAPAIQVPNPSTDLWREVRQRDGVTSGRSQIAGVESGTLINPYGETWRNFRMKQLIPYSGYLLAGMLLLLILFFLVRGKIRVKAGISNKKLFRYTLYERMIHWFIASVFLFLALTGLILLFGRSLLLPWIGSEVFSLLASASKEGHNLFGPVFAVALLLVFIRFVRRNIYQKGDLTWLLKGGGIIGKGHVPSNFFNMGEKSMFWLLVLVGAVIVGSGLILVFPVFGQARITMELSHVSHALTTLLMILVIMGHIYIGSVGMEGALDGMTTGYCDLNWAREHHAEWATLCEQEGKVITDVEVSRLRGDGDTQQHAATSAQETG</sequence>
<dbReference type="GO" id="GO:0046872">
    <property type="term" value="F:metal ion binding"/>
    <property type="evidence" value="ECO:0007669"/>
    <property type="project" value="UniProtKB-KW"/>
</dbReference>
<dbReference type="GO" id="GO:0009061">
    <property type="term" value="P:anaerobic respiration"/>
    <property type="evidence" value="ECO:0007669"/>
    <property type="project" value="TreeGrafter"/>
</dbReference>
<proteinExistence type="inferred from homology"/>
<protein>
    <submittedName>
        <fullName evidence="15">Formate dehydrogenase subunit gamma</fullName>
    </submittedName>
</protein>
<dbReference type="GO" id="GO:0008863">
    <property type="term" value="F:formate dehydrogenase (NAD+) activity"/>
    <property type="evidence" value="ECO:0007669"/>
    <property type="project" value="InterPro"/>
</dbReference>
<dbReference type="InterPro" id="IPR051817">
    <property type="entry name" value="FDH_cytochrome_b556_subunit"/>
</dbReference>
<feature type="transmembrane region" description="Helical" evidence="13">
    <location>
        <begin position="138"/>
        <end position="160"/>
    </location>
</feature>
<evidence type="ECO:0000256" key="1">
    <source>
        <dbReference type="ARBA" id="ARBA00001971"/>
    </source>
</evidence>
<keyword evidence="11" id="KW-0408">Iron</keyword>
<dbReference type="GO" id="GO:0036397">
    <property type="term" value="F:formate dehydrogenase (quinone) activity"/>
    <property type="evidence" value="ECO:0007669"/>
    <property type="project" value="TreeGrafter"/>
</dbReference>
<keyword evidence="5" id="KW-1003">Cell membrane</keyword>
<keyword evidence="7 13" id="KW-0812">Transmembrane</keyword>
<evidence type="ECO:0000256" key="10">
    <source>
        <dbReference type="ARBA" id="ARBA00022989"/>
    </source>
</evidence>
<evidence type="ECO:0000256" key="2">
    <source>
        <dbReference type="ARBA" id="ARBA00004651"/>
    </source>
</evidence>
<accession>A0A558DBY5</accession>
<dbReference type="Gene3D" id="1.20.950.20">
    <property type="entry name" value="Transmembrane di-heme cytochromes, Chain C"/>
    <property type="match status" value="1"/>
</dbReference>
<evidence type="ECO:0000256" key="5">
    <source>
        <dbReference type="ARBA" id="ARBA00022475"/>
    </source>
</evidence>
<keyword evidence="8" id="KW-0479">Metal-binding</keyword>
<dbReference type="AlphaFoldDB" id="A0A558DBY5"/>
<organism evidence="15 16">
    <name type="scientific">Sedimenticola thiotaurini</name>
    <dbReference type="NCBI Taxonomy" id="1543721"/>
    <lineage>
        <taxon>Bacteria</taxon>
        <taxon>Pseudomonadati</taxon>
        <taxon>Pseudomonadota</taxon>
        <taxon>Gammaproteobacteria</taxon>
        <taxon>Chromatiales</taxon>
        <taxon>Sedimenticolaceae</taxon>
        <taxon>Sedimenticola</taxon>
    </lineage>
</organism>
<dbReference type="GO" id="GO:0005886">
    <property type="term" value="C:plasma membrane"/>
    <property type="evidence" value="ECO:0007669"/>
    <property type="project" value="UniProtKB-SubCell"/>
</dbReference>
<evidence type="ECO:0000256" key="3">
    <source>
        <dbReference type="ARBA" id="ARBA00010747"/>
    </source>
</evidence>
<dbReference type="InterPro" id="IPR016174">
    <property type="entry name" value="Di-haem_cyt_TM"/>
</dbReference>
<dbReference type="GO" id="GO:0022904">
    <property type="term" value="P:respiratory electron transport chain"/>
    <property type="evidence" value="ECO:0007669"/>
    <property type="project" value="InterPro"/>
</dbReference>
<name>A0A558DBY5_9GAMM</name>
<comment type="cofactor">
    <cofactor evidence="1">
        <name>heme</name>
        <dbReference type="ChEBI" id="CHEBI:30413"/>
    </cofactor>
</comment>
<feature type="transmembrane region" description="Helical" evidence="13">
    <location>
        <begin position="317"/>
        <end position="336"/>
    </location>
</feature>
<keyword evidence="9" id="KW-0249">Electron transport</keyword>
<evidence type="ECO:0000256" key="4">
    <source>
        <dbReference type="ARBA" id="ARBA00022448"/>
    </source>
</evidence>
<dbReference type="EMBL" id="VMRY01000009">
    <property type="protein sequence ID" value="TVT58486.1"/>
    <property type="molecule type" value="Genomic_DNA"/>
</dbReference>
<keyword evidence="6" id="KW-0349">Heme</keyword>